<comment type="caution">
    <text evidence="2">The sequence shown here is derived from an EMBL/GenBank/DDBJ whole genome shotgun (WGS) entry which is preliminary data.</text>
</comment>
<gene>
    <name evidence="2" type="ORF">GQ43DRAFT_465020</name>
</gene>
<protein>
    <submittedName>
        <fullName evidence="2">Uncharacterized protein</fullName>
    </submittedName>
</protein>
<accession>A0A9P4JJ20</accession>
<evidence type="ECO:0000313" key="3">
    <source>
        <dbReference type="Proteomes" id="UP000799536"/>
    </source>
</evidence>
<dbReference type="OrthoDB" id="3755269at2759"/>
<dbReference type="EMBL" id="ML994091">
    <property type="protein sequence ID" value="KAF2199184.1"/>
    <property type="molecule type" value="Genomic_DNA"/>
</dbReference>
<dbReference type="AlphaFoldDB" id="A0A9P4JJ20"/>
<evidence type="ECO:0000256" key="1">
    <source>
        <dbReference type="SAM" id="SignalP"/>
    </source>
</evidence>
<keyword evidence="3" id="KW-1185">Reference proteome</keyword>
<dbReference type="Proteomes" id="UP000799536">
    <property type="component" value="Unassembled WGS sequence"/>
</dbReference>
<sequence length="152" mass="15685">MHVPTPLTLALTALSTVPLALSSPVPSTPLTSRTTSSTLTQLHTSLLASGACKLPEPGSNCAGAAMKDVIIDYGKNATSVSGGGVDKSFREMMLGVAKTSGGKVLYDWGSFGFSAYIPEDVLNLMKAHGSTVGMKVHENACAEIPWCGEAPC</sequence>
<feature type="chain" id="PRO_5040251134" evidence="1">
    <location>
        <begin position="23"/>
        <end position="152"/>
    </location>
</feature>
<organism evidence="2 3">
    <name type="scientific">Delitschia confertaspora ATCC 74209</name>
    <dbReference type="NCBI Taxonomy" id="1513339"/>
    <lineage>
        <taxon>Eukaryota</taxon>
        <taxon>Fungi</taxon>
        <taxon>Dikarya</taxon>
        <taxon>Ascomycota</taxon>
        <taxon>Pezizomycotina</taxon>
        <taxon>Dothideomycetes</taxon>
        <taxon>Pleosporomycetidae</taxon>
        <taxon>Pleosporales</taxon>
        <taxon>Delitschiaceae</taxon>
        <taxon>Delitschia</taxon>
    </lineage>
</organism>
<feature type="signal peptide" evidence="1">
    <location>
        <begin position="1"/>
        <end position="22"/>
    </location>
</feature>
<name>A0A9P4JJ20_9PLEO</name>
<keyword evidence="1" id="KW-0732">Signal</keyword>
<reference evidence="2" key="1">
    <citation type="journal article" date="2020" name="Stud. Mycol.">
        <title>101 Dothideomycetes genomes: a test case for predicting lifestyles and emergence of pathogens.</title>
        <authorList>
            <person name="Haridas S."/>
            <person name="Albert R."/>
            <person name="Binder M."/>
            <person name="Bloem J."/>
            <person name="Labutti K."/>
            <person name="Salamov A."/>
            <person name="Andreopoulos B."/>
            <person name="Baker S."/>
            <person name="Barry K."/>
            <person name="Bills G."/>
            <person name="Bluhm B."/>
            <person name="Cannon C."/>
            <person name="Castanera R."/>
            <person name="Culley D."/>
            <person name="Daum C."/>
            <person name="Ezra D."/>
            <person name="Gonzalez J."/>
            <person name="Henrissat B."/>
            <person name="Kuo A."/>
            <person name="Liang C."/>
            <person name="Lipzen A."/>
            <person name="Lutzoni F."/>
            <person name="Magnuson J."/>
            <person name="Mondo S."/>
            <person name="Nolan M."/>
            <person name="Ohm R."/>
            <person name="Pangilinan J."/>
            <person name="Park H.-J."/>
            <person name="Ramirez L."/>
            <person name="Alfaro M."/>
            <person name="Sun H."/>
            <person name="Tritt A."/>
            <person name="Yoshinaga Y."/>
            <person name="Zwiers L.-H."/>
            <person name="Turgeon B."/>
            <person name="Goodwin S."/>
            <person name="Spatafora J."/>
            <person name="Crous P."/>
            <person name="Grigoriev I."/>
        </authorList>
    </citation>
    <scope>NUCLEOTIDE SEQUENCE</scope>
    <source>
        <strain evidence="2">ATCC 74209</strain>
    </source>
</reference>
<proteinExistence type="predicted"/>
<evidence type="ECO:0000313" key="2">
    <source>
        <dbReference type="EMBL" id="KAF2199184.1"/>
    </source>
</evidence>